<evidence type="ECO:0000313" key="4">
    <source>
        <dbReference type="EMBL" id="MFH4983238.1"/>
    </source>
</evidence>
<dbReference type="Proteomes" id="UP001608902">
    <property type="component" value="Unassembled WGS sequence"/>
</dbReference>
<feature type="region of interest" description="Disordered" evidence="3">
    <location>
        <begin position="138"/>
        <end position="168"/>
    </location>
</feature>
<evidence type="ECO:0000256" key="1">
    <source>
        <dbReference type="ARBA" id="ARBA00007796"/>
    </source>
</evidence>
<proteinExistence type="inferred from homology"/>
<reference evidence="4 5" key="1">
    <citation type="submission" date="2024-08" db="EMBL/GenBank/DDBJ databases">
        <title>Gnathostoma spinigerum genome.</title>
        <authorList>
            <person name="Gonzalez-Bertolin B."/>
            <person name="Monzon S."/>
            <person name="Zaballos A."/>
            <person name="Jimenez P."/>
            <person name="Dekumyoy P."/>
            <person name="Varona S."/>
            <person name="Cuesta I."/>
            <person name="Sumanam S."/>
            <person name="Adisakwattana P."/>
            <person name="Gasser R.B."/>
            <person name="Hernandez-Gonzalez A."/>
            <person name="Young N.D."/>
            <person name="Perteguer M.J."/>
        </authorList>
    </citation>
    <scope>NUCLEOTIDE SEQUENCE [LARGE SCALE GENOMIC DNA]</scope>
    <source>
        <strain evidence="4">AL3</strain>
        <tissue evidence="4">Liver</tissue>
    </source>
</reference>
<dbReference type="EMBL" id="JBGFUD010011545">
    <property type="protein sequence ID" value="MFH4983238.1"/>
    <property type="molecule type" value="Genomic_DNA"/>
</dbReference>
<feature type="compositionally biased region" description="Polar residues" evidence="3">
    <location>
        <begin position="77"/>
        <end position="86"/>
    </location>
</feature>
<name>A0ABD6ETV0_9BILA</name>
<sequence>MCEVSKKIAKMQKENGRSIKKSRYYFERRAEFARVLENQKSLILRLEAEVRQKKLDYTTSLRNLEHISDNIHEERSLGSSKRSGSMRQKVDDLSDSSRSDQGGRITEGEQEFRDRATLEDSIALENIKMKLDAMTAETDQKDTIDPSLFDDESATESLDSRDSRPDSLGTGVILLAQQLIGGHEKPKRTRVNPYILPAGASDFRYQTTLPEEISSTAESSPVDYSDSGSDSAISIKTPNIEQLSDMLRSHSQLEVQIEEHASDVAEMLHNVENDLDMKKSKFGKVISRCRNRLDPSALHLRAPSAYS</sequence>
<accession>A0ABD6ETV0</accession>
<protein>
    <submittedName>
        <fullName evidence="4">Uncharacterized protein</fullName>
    </submittedName>
</protein>
<feature type="compositionally biased region" description="Basic and acidic residues" evidence="3">
    <location>
        <begin position="88"/>
        <end position="98"/>
    </location>
</feature>
<evidence type="ECO:0000256" key="2">
    <source>
        <dbReference type="ARBA" id="ARBA00023054"/>
    </source>
</evidence>
<dbReference type="PANTHER" id="PTHR19423">
    <property type="entry name" value="SH3 DOMAIN-BINDING PROTEIN 5"/>
    <property type="match status" value="1"/>
</dbReference>
<comment type="similarity">
    <text evidence="1">Belongs to the SH3BP5 family.</text>
</comment>
<dbReference type="InterPro" id="IPR007940">
    <property type="entry name" value="SH3BP5"/>
</dbReference>
<dbReference type="AlphaFoldDB" id="A0ABD6ETV0"/>
<keyword evidence="5" id="KW-1185">Reference proteome</keyword>
<feature type="region of interest" description="Disordered" evidence="3">
    <location>
        <begin position="212"/>
        <end position="233"/>
    </location>
</feature>
<dbReference type="Pfam" id="PF05276">
    <property type="entry name" value="SH3BP5"/>
    <property type="match status" value="1"/>
</dbReference>
<organism evidence="4 5">
    <name type="scientific">Gnathostoma spinigerum</name>
    <dbReference type="NCBI Taxonomy" id="75299"/>
    <lineage>
        <taxon>Eukaryota</taxon>
        <taxon>Metazoa</taxon>
        <taxon>Ecdysozoa</taxon>
        <taxon>Nematoda</taxon>
        <taxon>Chromadorea</taxon>
        <taxon>Rhabditida</taxon>
        <taxon>Spirurina</taxon>
        <taxon>Gnathostomatomorpha</taxon>
        <taxon>Gnathostomatoidea</taxon>
        <taxon>Gnathostomatidae</taxon>
        <taxon>Gnathostoma</taxon>
    </lineage>
</organism>
<gene>
    <name evidence="4" type="ORF">AB6A40_009947</name>
</gene>
<keyword evidence="2" id="KW-0175">Coiled coil</keyword>
<feature type="region of interest" description="Disordered" evidence="3">
    <location>
        <begin position="72"/>
        <end position="112"/>
    </location>
</feature>
<dbReference type="PANTHER" id="PTHR19423:SF1">
    <property type="entry name" value="SH3 DOMAIN-BINDING PROTEIN 5"/>
    <property type="match status" value="1"/>
</dbReference>
<evidence type="ECO:0000313" key="5">
    <source>
        <dbReference type="Proteomes" id="UP001608902"/>
    </source>
</evidence>
<evidence type="ECO:0000256" key="3">
    <source>
        <dbReference type="SAM" id="MobiDB-lite"/>
    </source>
</evidence>
<comment type="caution">
    <text evidence="4">The sequence shown here is derived from an EMBL/GenBank/DDBJ whole genome shotgun (WGS) entry which is preliminary data.</text>
</comment>